<gene>
    <name evidence="2" type="ORF">PCOR1329_LOCUS77346</name>
</gene>
<reference evidence="2" key="1">
    <citation type="submission" date="2023-10" db="EMBL/GenBank/DDBJ databases">
        <authorList>
            <person name="Chen Y."/>
            <person name="Shah S."/>
            <person name="Dougan E. K."/>
            <person name="Thang M."/>
            <person name="Chan C."/>
        </authorList>
    </citation>
    <scope>NUCLEOTIDE SEQUENCE [LARGE SCALE GENOMIC DNA]</scope>
</reference>
<dbReference type="EMBL" id="CAUYUJ010020695">
    <property type="protein sequence ID" value="CAK0899928.1"/>
    <property type="molecule type" value="Genomic_DNA"/>
</dbReference>
<proteinExistence type="predicted"/>
<feature type="compositionally biased region" description="Acidic residues" evidence="1">
    <location>
        <begin position="186"/>
        <end position="208"/>
    </location>
</feature>
<sequence length="884" mass="95068">MAAREDAGLERNEWDVDICADCVGWVRTHAPTMSVSELAGELANNKELGKDIADINDKKDIFAGGDLTVTGDMSVQVEVHDDYGLLRYQDFVDLRGKTPKQAGALPVNAPTADNISQSTTFYPNPLNAKKRMKVISKFGVEVSEMRIASPSSLVAAEHAAVDAGLTRSGSFAVAEAGSAEKGASKDDDESFVQESDGDVDQPDGDDDPERAGGAHSMATPVKGVTPMTGARSPPSAVVSEGCRVQAEGPTPWNQYFVGECPAKGTAEFWIWKTPLKCVLVGLREKHPVSQMNILLPKLDAHSARKLRLHKDAIQQCQEIVDGSAQAMPYNEFADKVKTLVPSVGEWPQEHHRVLLECTLSHRMAEFARAGKEVHAEKALEVVKLFTVGEGKEGSFNSLKPMLVQSSLSESERADFFVNEVFGRKVAIKAMKIPEGGNVGEKACYALRVATRALQVLLHLIRPSLVDGVSLEVFDDAGAILEASAKTDAASSVWQTVGLACVTSPRWNTGLTELAGQVGAMKEVGPIIQVTIDSLSSIVEPTAASAKKIGDVVEGTPHFHAKCVKDLAEKLEFKVNEKACELISAAAKAAARLGDSGNSSDPSSLGIKDLNAFITLARKITQNCVETEASIIASNALKLTKESLETSLRAKSLKEALQQFNFEDAQSVANVLGAFDGVVAAALQDEVRVRVKEIVDSVIDSPRAADATNTVNLTQVVSLVSAMMPFVPVEHRLAYQNINSALKLCKGVSAGLAALEGVETTVTCYADKDVQRLLNELQREHLRLKSGTIKLDKAPKVLEACELMSQKAAEKSAKVESDIKATTADQIESIMKKVAFAMENDSFIKMTSAMMDVESVADVKKQTPKEFFEVDADSIVTAAVMMKKR</sequence>
<evidence type="ECO:0000256" key="1">
    <source>
        <dbReference type="SAM" id="MobiDB-lite"/>
    </source>
</evidence>
<feature type="region of interest" description="Disordered" evidence="1">
    <location>
        <begin position="176"/>
        <end position="236"/>
    </location>
</feature>
<comment type="caution">
    <text evidence="2">The sequence shown here is derived from an EMBL/GenBank/DDBJ whole genome shotgun (WGS) entry which is preliminary data.</text>
</comment>
<feature type="non-terminal residue" evidence="2">
    <location>
        <position position="884"/>
    </location>
</feature>
<name>A0ABN9XP35_9DINO</name>
<evidence type="ECO:0000313" key="2">
    <source>
        <dbReference type="EMBL" id="CAK0899928.1"/>
    </source>
</evidence>
<evidence type="ECO:0000313" key="3">
    <source>
        <dbReference type="Proteomes" id="UP001189429"/>
    </source>
</evidence>
<keyword evidence="3" id="KW-1185">Reference proteome</keyword>
<accession>A0ABN9XP35</accession>
<protein>
    <submittedName>
        <fullName evidence="2">Uncharacterized protein</fullName>
    </submittedName>
</protein>
<dbReference type="Proteomes" id="UP001189429">
    <property type="component" value="Unassembled WGS sequence"/>
</dbReference>
<organism evidence="2 3">
    <name type="scientific">Prorocentrum cordatum</name>
    <dbReference type="NCBI Taxonomy" id="2364126"/>
    <lineage>
        <taxon>Eukaryota</taxon>
        <taxon>Sar</taxon>
        <taxon>Alveolata</taxon>
        <taxon>Dinophyceae</taxon>
        <taxon>Prorocentrales</taxon>
        <taxon>Prorocentraceae</taxon>
        <taxon>Prorocentrum</taxon>
    </lineage>
</organism>